<proteinExistence type="predicted"/>
<evidence type="ECO:0000313" key="1">
    <source>
        <dbReference type="EMBL" id="OAX82015.1"/>
    </source>
</evidence>
<keyword evidence="2" id="KW-1185">Reference proteome</keyword>
<dbReference type="Proteomes" id="UP000091918">
    <property type="component" value="Unassembled WGS sequence"/>
</dbReference>
<protein>
    <submittedName>
        <fullName evidence="1">Uncharacterized protein</fullName>
    </submittedName>
</protein>
<organism evidence="1 2">
    <name type="scientific">Emergomyces africanus</name>
    <dbReference type="NCBI Taxonomy" id="1955775"/>
    <lineage>
        <taxon>Eukaryota</taxon>
        <taxon>Fungi</taxon>
        <taxon>Dikarya</taxon>
        <taxon>Ascomycota</taxon>
        <taxon>Pezizomycotina</taxon>
        <taxon>Eurotiomycetes</taxon>
        <taxon>Eurotiomycetidae</taxon>
        <taxon>Onygenales</taxon>
        <taxon>Ajellomycetaceae</taxon>
        <taxon>Emergomyces</taxon>
    </lineage>
</organism>
<gene>
    <name evidence="1" type="ORF">ACJ72_03640</name>
</gene>
<reference evidence="1 2" key="1">
    <citation type="submission" date="2015-07" db="EMBL/GenBank/DDBJ databases">
        <title>Emmonsia species relationships and genome sequence.</title>
        <authorList>
            <person name="Cuomo C.A."/>
            <person name="Schwartz I.S."/>
            <person name="Kenyon C."/>
            <person name="de Hoog G.S."/>
            <person name="Govender N.P."/>
            <person name="Botha A."/>
            <person name="Moreno L."/>
            <person name="de Vries M."/>
            <person name="Munoz J.F."/>
            <person name="Stielow J.B."/>
        </authorList>
    </citation>
    <scope>NUCLEOTIDE SEQUENCE [LARGE SCALE GENOMIC DNA]</scope>
    <source>
        <strain evidence="1 2">CBS 136260</strain>
    </source>
</reference>
<name>A0A1B7NYZ5_9EURO</name>
<accession>A0A1B7NYZ5</accession>
<dbReference type="AlphaFoldDB" id="A0A1B7NYZ5"/>
<comment type="caution">
    <text evidence="1">The sequence shown here is derived from an EMBL/GenBank/DDBJ whole genome shotgun (WGS) entry which is preliminary data.</text>
</comment>
<sequence length="83" mass="10003">MPVRYLNYAASPVSQYKYGTTFERLEKRLEKRLSEKAVILKANWRCLIFYSTTKNTYREETLPYYKPEQYYPVNIGDVSEARY</sequence>
<dbReference type="EMBL" id="LGUA01000370">
    <property type="protein sequence ID" value="OAX82015.1"/>
    <property type="molecule type" value="Genomic_DNA"/>
</dbReference>
<evidence type="ECO:0000313" key="2">
    <source>
        <dbReference type="Proteomes" id="UP000091918"/>
    </source>
</evidence>